<dbReference type="Pfam" id="PF00580">
    <property type="entry name" value="UvrD-helicase"/>
    <property type="match status" value="1"/>
</dbReference>
<evidence type="ECO:0000256" key="9">
    <source>
        <dbReference type="PROSITE-ProRule" id="PRU00560"/>
    </source>
</evidence>
<proteinExistence type="predicted"/>
<dbReference type="Gene3D" id="1.10.486.10">
    <property type="entry name" value="PCRA, domain 4"/>
    <property type="match status" value="2"/>
</dbReference>
<evidence type="ECO:0000256" key="5">
    <source>
        <dbReference type="ARBA" id="ARBA00022806"/>
    </source>
</evidence>
<keyword evidence="5 9" id="KW-0347">Helicase</keyword>
<keyword evidence="7 9" id="KW-0067">ATP-binding</keyword>
<feature type="domain" description="UvrD-like helicase ATP-binding" evidence="11">
    <location>
        <begin position="1515"/>
        <end position="1814"/>
    </location>
</feature>
<evidence type="ECO:0000256" key="10">
    <source>
        <dbReference type="SAM" id="MobiDB-lite"/>
    </source>
</evidence>
<evidence type="ECO:0000256" key="3">
    <source>
        <dbReference type="ARBA" id="ARBA00022763"/>
    </source>
</evidence>
<keyword evidence="8" id="KW-0234">DNA repair</keyword>
<feature type="compositionally biased region" description="Low complexity" evidence="10">
    <location>
        <begin position="1057"/>
        <end position="1066"/>
    </location>
</feature>
<evidence type="ECO:0000256" key="1">
    <source>
        <dbReference type="ARBA" id="ARBA00022722"/>
    </source>
</evidence>
<feature type="region of interest" description="Disordered" evidence="10">
    <location>
        <begin position="1025"/>
        <end position="1068"/>
    </location>
</feature>
<evidence type="ECO:0000313" key="12">
    <source>
        <dbReference type="EMBL" id="MUH59829.1"/>
    </source>
</evidence>
<name>A0A7K1J5M4_9BIFI</name>
<keyword evidence="1" id="KW-0540">Nuclease</keyword>
<evidence type="ECO:0000256" key="6">
    <source>
        <dbReference type="ARBA" id="ARBA00022839"/>
    </source>
</evidence>
<evidence type="ECO:0000259" key="11">
    <source>
        <dbReference type="PROSITE" id="PS51198"/>
    </source>
</evidence>
<dbReference type="InterPro" id="IPR038726">
    <property type="entry name" value="PDDEXK_AddAB-type"/>
</dbReference>
<organism evidence="12 13">
    <name type="scientific">Bifidobacterium canis</name>
    <dbReference type="NCBI Taxonomy" id="2610880"/>
    <lineage>
        <taxon>Bacteria</taxon>
        <taxon>Bacillati</taxon>
        <taxon>Actinomycetota</taxon>
        <taxon>Actinomycetes</taxon>
        <taxon>Bifidobacteriales</taxon>
        <taxon>Bifidobacteriaceae</taxon>
        <taxon>Bifidobacterium</taxon>
    </lineage>
</organism>
<dbReference type="GO" id="GO:0000725">
    <property type="term" value="P:recombinational repair"/>
    <property type="evidence" value="ECO:0007669"/>
    <property type="project" value="TreeGrafter"/>
</dbReference>
<evidence type="ECO:0000313" key="13">
    <source>
        <dbReference type="Proteomes" id="UP000487882"/>
    </source>
</evidence>
<dbReference type="GO" id="GO:0004527">
    <property type="term" value="F:exonuclease activity"/>
    <property type="evidence" value="ECO:0007669"/>
    <property type="project" value="UniProtKB-KW"/>
</dbReference>
<dbReference type="GO" id="GO:0003677">
    <property type="term" value="F:DNA binding"/>
    <property type="evidence" value="ECO:0007669"/>
    <property type="project" value="InterPro"/>
</dbReference>
<feature type="region of interest" description="Disordered" evidence="10">
    <location>
        <begin position="1727"/>
        <end position="1757"/>
    </location>
</feature>
<gene>
    <name evidence="12" type="ORF">GSD1FS_1172</name>
</gene>
<dbReference type="PANTHER" id="PTHR11070:SF2">
    <property type="entry name" value="ATP-DEPENDENT DNA HELICASE SRS2"/>
    <property type="match status" value="1"/>
</dbReference>
<keyword evidence="4 9" id="KW-0378">Hydrolase</keyword>
<protein>
    <submittedName>
        <fullName evidence="12">UvrD/REP helicase N-terminal domain-containing protein</fullName>
    </submittedName>
</protein>
<feature type="compositionally biased region" description="Low complexity" evidence="10">
    <location>
        <begin position="1036"/>
        <end position="1050"/>
    </location>
</feature>
<keyword evidence="6" id="KW-0269">Exonuclease</keyword>
<evidence type="ECO:0000256" key="7">
    <source>
        <dbReference type="ARBA" id="ARBA00022840"/>
    </source>
</evidence>
<comment type="caution">
    <text evidence="12">The sequence shown here is derived from an EMBL/GenBank/DDBJ whole genome shotgun (WGS) entry which is preliminary data.</text>
</comment>
<sequence>MGDMLTARTAGSAHNIDAAHIADTAVCAAVDGMLDAGEPATLLVSGAPRSGKTTLAVHSTLRAMQRLGETAAVMIVPNRRVADVYSDEIIRTLGSSTRMRPATTLNALAFQILDDARERAGRSHPRLINGAEQDALLHHVIAVHVKHWREGESGSCETCRLLAAYFEDAATPADVKAAELNGQENQRPLDWATIVLDAASDADADWNVENIAANVNADFVAQARDMLARLDEIGALLRLNGNLDEQGDAVDWIRRVACTQVESEGPAGVRLSLQWRLALALRHEYIDLIGERYHGEYRLDPSYLPLAAMHALRDGDGDDDLPTVLIVDDVQDLTLSGLAFLSALRARGARLLLIGNPDEALQSFRGSYPEYLFERFLDPNGVFAATQLRLPAPTPDPVTYRDIVASRVSLSIATPEHSDEALPNRPGKLPAVAGSASLQPLEADDARIHDGSLQGRLYRNATAELDDIVWQITTNYLDDDATNWNDMAVICHDNADVRRFGEALRSNNIPVRYSSVTRALADEPFVRGLFALIELAQLRNARLETRSMTLASAAKYVRSRVQQIADSLLIDPANTPSMNLTQQVKHKHKPTRPLRLDTVNAAMLSLEALAKVTKTDVEQPPEPAETAEESSGFTMHFDVDTGNGTDDAATDQTSALADLERQWNALADAVRKAHAERERESAIVIDDSLLDDTEKTGDDLPFGTDALYLLLAQGDDDTLLTVLEHLCGTADDDTQGFIRLWQVVGALAASLRTLPSQAPQFALDAAWQATNVAPAWRAEAIFDSPAGRAANDRLDVAMRLFGYAQSYTQSEENAPTINAFIDQVRQLQIEADSLAKTAPVDQAVTLTTPAGTSGRAWKQVWIPSVQQGVWPNLAARNTMFGGEDLIDLIMHGVAREEEDRQGNRQLEQVLANEQKSWLVALTRASGQVFVSASVNDDMTPSDFLYAYLPEYFDRTQQSVEQTADSDGTERRYLYGDESLDASIRGVIALARMTLMHASETSGEFNDAVAALSELASHGIAQADPRNWPFMQDAPGSASVASASKRSAASVQHHRAHSSQSAIAAAHTQPADPFAQNRQQVINLLPSQVDNLWACAVCSRMEREFSGPTPSGVAQNFGTLVHGAAQYATAHHWDLPSVYEGFFPLPESGEHTGEWCDEVVRVLTLKMFNEYYAPNRMDPQSIQDASERYQAYQRDAEAQSMLLHVAHYFVYSNEPGYLGDDSCELQQSFAEQTFRGRFTLADITDAYNRGEADEYKVSVDEMRAILGTLMQGWPLDLADDQIIQLTGSIDRIEERAMPEGGTAWRIIDYKTGYSHKMGEQFNDLQLVCYQLGVAFNTDREPNNIVSSIPGISRSGLFYVKDQAAPAGTRTRVESYHQPALIVDGAITRMPFIARPSVRKLEKLFDASNVPQETPEGVRDEVWQHLLASSNEMTLWALSMISRVFYAAAASRAQTIIAHPTAAHMQHCTHGPICPPAPRRWPPCSKRNLAQRNKRSEYAYGNIYRAEQGDAMSEKKTPSDEQRKIIEAPSDANVIVVAGAGSGKTFTMTERVVQLIHEGVPPEHILGLTFTKKAAGELLSRVSQAVIDDARERMRSNPGDAEHMRRVAFMKPDVRTYDAFFQSIVRQYGLLVGFDQQTQPLSEVGARQIITAVVGAHIDDIMRAGFDAGSFNSIVNNVYALSNNIANSMIGDGCTTFEEAIDRVHEWDLAFRARILELLNVSEEEVLRADPGDPGASTSKAARAVNTKRMRKEKKGETYQETAEDAANLEEAMQLDAISCASQLYMVAMKRDLLLSLVRMYAAEKNVGTWPNTAIL</sequence>
<dbReference type="Pfam" id="PF12705">
    <property type="entry name" value="PDDEXK_1"/>
    <property type="match status" value="1"/>
</dbReference>
<feature type="binding site" evidence="9">
    <location>
        <begin position="1536"/>
        <end position="1543"/>
    </location>
    <ligand>
        <name>ATP</name>
        <dbReference type="ChEBI" id="CHEBI:30616"/>
    </ligand>
</feature>
<keyword evidence="2 9" id="KW-0547">Nucleotide-binding</keyword>
<dbReference type="SUPFAM" id="SSF52540">
    <property type="entry name" value="P-loop containing nucleoside triphosphate hydrolases"/>
    <property type="match status" value="2"/>
</dbReference>
<dbReference type="InterPro" id="IPR000212">
    <property type="entry name" value="DNA_helicase_UvrD/REP"/>
</dbReference>
<dbReference type="EMBL" id="WNLP01000005">
    <property type="protein sequence ID" value="MUH59829.1"/>
    <property type="molecule type" value="Genomic_DNA"/>
</dbReference>
<evidence type="ECO:0000256" key="2">
    <source>
        <dbReference type="ARBA" id="ARBA00022741"/>
    </source>
</evidence>
<dbReference type="Gene3D" id="3.40.50.300">
    <property type="entry name" value="P-loop containing nucleotide triphosphate hydrolases"/>
    <property type="match status" value="4"/>
</dbReference>
<accession>A0A7K1J5M4</accession>
<dbReference type="GO" id="GO:0005524">
    <property type="term" value="F:ATP binding"/>
    <property type="evidence" value="ECO:0007669"/>
    <property type="project" value="UniProtKB-UniRule"/>
</dbReference>
<evidence type="ECO:0000256" key="4">
    <source>
        <dbReference type="ARBA" id="ARBA00022801"/>
    </source>
</evidence>
<dbReference type="InterPro" id="IPR014016">
    <property type="entry name" value="UvrD-like_ATP-bd"/>
</dbReference>
<dbReference type="PANTHER" id="PTHR11070">
    <property type="entry name" value="UVRD / RECB / PCRA DNA HELICASE FAMILY MEMBER"/>
    <property type="match status" value="1"/>
</dbReference>
<keyword evidence="3" id="KW-0227">DNA damage</keyword>
<dbReference type="GO" id="GO:0043138">
    <property type="term" value="F:3'-5' DNA helicase activity"/>
    <property type="evidence" value="ECO:0007669"/>
    <property type="project" value="TreeGrafter"/>
</dbReference>
<evidence type="ECO:0000256" key="8">
    <source>
        <dbReference type="ARBA" id="ARBA00023204"/>
    </source>
</evidence>
<dbReference type="Proteomes" id="UP000487882">
    <property type="component" value="Unassembled WGS sequence"/>
</dbReference>
<dbReference type="PROSITE" id="PS51198">
    <property type="entry name" value="UVRD_HELICASE_ATP_BIND"/>
    <property type="match status" value="1"/>
</dbReference>
<dbReference type="InterPro" id="IPR027417">
    <property type="entry name" value="P-loop_NTPase"/>
</dbReference>
<dbReference type="RefSeq" id="WP_246165894.1">
    <property type="nucleotide sequence ID" value="NZ_WNLP01000005.1"/>
</dbReference>
<keyword evidence="13" id="KW-1185">Reference proteome</keyword>
<reference evidence="12 13" key="1">
    <citation type="submission" date="2019-09" db="EMBL/GenBank/DDBJ databases">
        <title>Bifidobacterium canis sp. nov., isolated from the digestive tract of German Shepherd dog puppy.</title>
        <authorList>
            <person name="Bunesova V."/>
        </authorList>
    </citation>
    <scope>NUCLEOTIDE SEQUENCE [LARGE SCALE GENOMIC DNA]</scope>
    <source>
        <strain evidence="12 13">GSD1FS</strain>
    </source>
</reference>